<dbReference type="Proteomes" id="UP001148662">
    <property type="component" value="Unassembled WGS sequence"/>
</dbReference>
<evidence type="ECO:0000313" key="2">
    <source>
        <dbReference type="Proteomes" id="UP001148662"/>
    </source>
</evidence>
<keyword evidence="2" id="KW-1185">Reference proteome</keyword>
<organism evidence="1 2">
    <name type="scientific">Phlebia brevispora</name>
    <dbReference type="NCBI Taxonomy" id="194682"/>
    <lineage>
        <taxon>Eukaryota</taxon>
        <taxon>Fungi</taxon>
        <taxon>Dikarya</taxon>
        <taxon>Basidiomycota</taxon>
        <taxon>Agaricomycotina</taxon>
        <taxon>Agaricomycetes</taxon>
        <taxon>Polyporales</taxon>
        <taxon>Meruliaceae</taxon>
        <taxon>Phlebia</taxon>
    </lineage>
</organism>
<evidence type="ECO:0000313" key="1">
    <source>
        <dbReference type="EMBL" id="KAJ3559969.1"/>
    </source>
</evidence>
<gene>
    <name evidence="1" type="ORF">NM688_g19</name>
</gene>
<proteinExistence type="predicted"/>
<protein>
    <submittedName>
        <fullName evidence="1">Uncharacterized protein</fullName>
    </submittedName>
</protein>
<dbReference type="EMBL" id="JANHOG010000001">
    <property type="protein sequence ID" value="KAJ3559969.1"/>
    <property type="molecule type" value="Genomic_DNA"/>
</dbReference>
<sequence>MSPSSAHGILSTSLGLGPSSRGRAKPPQKKRHPSEPEALRYLNNRAKVTCPAFPRWAMTISGTAERSTIIVRSVAVAKCTSATHLYPATSIHVETLRNMENFINLGKQFLESQQGSQVGGQGGQVNHDEVVEHANREGSGDRSLFSSAMSFVQQHQEEHDHPIDEQHVINAHDQAYSQGNASGLSAHSMGSAAALQTLKRFTSNGSGGGSQSQLISMAMAEASKLFDSAGGASSGNKQDAVNSAAMTVMKLLVQSKFSSNVGGGNSGGFGGLLGLAIHRRLGLASPDVLGCWQPSYYNGRQTGHQAA</sequence>
<reference evidence="1" key="1">
    <citation type="submission" date="2022-07" db="EMBL/GenBank/DDBJ databases">
        <title>Genome Sequence of Phlebia brevispora.</title>
        <authorList>
            <person name="Buettner E."/>
        </authorList>
    </citation>
    <scope>NUCLEOTIDE SEQUENCE</scope>
    <source>
        <strain evidence="1">MPL23</strain>
    </source>
</reference>
<comment type="caution">
    <text evidence="1">The sequence shown here is derived from an EMBL/GenBank/DDBJ whole genome shotgun (WGS) entry which is preliminary data.</text>
</comment>
<accession>A0ACC1TFW1</accession>
<name>A0ACC1TFW1_9APHY</name>